<sequence>MAQHPFLAGPHPRAMAHRGWHTGGTAGLENTLVAFTRAVAEGYAYVETDAQATADGHVVLHHDLTLGRTTTSEGAVGRLTLREVGEVLVGGREPVPTLREVLTALPGVRLNLDLKTDAAVLPVLAVLEATDAWHRVCLASFSESRLERVRRLAGRRLLTALGPRSVAALRARSVLPVALPATGLPRGDVVQVPVGVPGVRLVDRRLVHEAHRGGREVHVWTVDDRTSMVRLLDLGVDGIITDAPDVLQEVLEVRGERRHGA</sequence>
<dbReference type="PANTHER" id="PTHR43805">
    <property type="entry name" value="GLYCEROPHOSPHORYL DIESTER PHOSPHODIESTERASE"/>
    <property type="match status" value="1"/>
</dbReference>
<dbReference type="InterPro" id="IPR017946">
    <property type="entry name" value="PLC-like_Pdiesterase_TIM-brl"/>
</dbReference>
<gene>
    <name evidence="3" type="ORF">RHODO2019_08030</name>
</gene>
<reference evidence="3" key="1">
    <citation type="submission" date="2022-10" db="EMBL/GenBank/DDBJ databases">
        <title>Rhodococcus sp.75.</title>
        <authorList>
            <person name="Sun M."/>
        </authorList>
    </citation>
    <scope>NUCLEOTIDE SEQUENCE</scope>
    <source>
        <strain evidence="3">75</strain>
    </source>
</reference>
<accession>A0ABY6P3V0</accession>
<organism evidence="3 4">
    <name type="scientific">Rhodococcus antarcticus</name>
    <dbReference type="NCBI Taxonomy" id="2987751"/>
    <lineage>
        <taxon>Bacteria</taxon>
        <taxon>Bacillati</taxon>
        <taxon>Actinomycetota</taxon>
        <taxon>Actinomycetes</taxon>
        <taxon>Mycobacteriales</taxon>
        <taxon>Nocardiaceae</taxon>
        <taxon>Rhodococcus</taxon>
    </lineage>
</organism>
<dbReference type="PROSITE" id="PS51704">
    <property type="entry name" value="GP_PDE"/>
    <property type="match status" value="1"/>
</dbReference>
<dbReference type="Proteomes" id="UP001164965">
    <property type="component" value="Chromosome"/>
</dbReference>
<dbReference type="InterPro" id="IPR030395">
    <property type="entry name" value="GP_PDE_dom"/>
</dbReference>
<dbReference type="Pfam" id="PF03009">
    <property type="entry name" value="GDPD"/>
    <property type="match status" value="1"/>
</dbReference>
<dbReference type="EMBL" id="CP110615">
    <property type="protein sequence ID" value="UZJ26339.1"/>
    <property type="molecule type" value="Genomic_DNA"/>
</dbReference>
<evidence type="ECO:0000259" key="2">
    <source>
        <dbReference type="PROSITE" id="PS51704"/>
    </source>
</evidence>
<evidence type="ECO:0000313" key="3">
    <source>
        <dbReference type="EMBL" id="UZJ26339.1"/>
    </source>
</evidence>
<keyword evidence="4" id="KW-1185">Reference proteome</keyword>
<evidence type="ECO:0000313" key="4">
    <source>
        <dbReference type="Proteomes" id="UP001164965"/>
    </source>
</evidence>
<dbReference type="PROSITE" id="PS50007">
    <property type="entry name" value="PIPLC_X_DOMAIN"/>
    <property type="match status" value="1"/>
</dbReference>
<proteinExistence type="predicted"/>
<evidence type="ECO:0000256" key="1">
    <source>
        <dbReference type="SAM" id="MobiDB-lite"/>
    </source>
</evidence>
<feature type="domain" description="GP-PDE" evidence="2">
    <location>
        <begin position="12"/>
        <end position="251"/>
    </location>
</feature>
<dbReference type="RefSeq" id="WP_265384443.1">
    <property type="nucleotide sequence ID" value="NZ_CP110615.1"/>
</dbReference>
<dbReference type="SUPFAM" id="SSF51695">
    <property type="entry name" value="PLC-like phosphodiesterases"/>
    <property type="match status" value="1"/>
</dbReference>
<name>A0ABY6P3V0_9NOCA</name>
<protein>
    <submittedName>
        <fullName evidence="3">Glycerophosphodiester phosphodiesterase family protein</fullName>
    </submittedName>
</protein>
<dbReference type="PANTHER" id="PTHR43805:SF1">
    <property type="entry name" value="GP-PDE DOMAIN-CONTAINING PROTEIN"/>
    <property type="match status" value="1"/>
</dbReference>
<dbReference type="Gene3D" id="3.20.20.190">
    <property type="entry name" value="Phosphatidylinositol (PI) phosphodiesterase"/>
    <property type="match status" value="1"/>
</dbReference>
<feature type="region of interest" description="Disordered" evidence="1">
    <location>
        <begin position="1"/>
        <end position="22"/>
    </location>
</feature>